<evidence type="ECO:0000256" key="1">
    <source>
        <dbReference type="ARBA" id="ARBA00004141"/>
    </source>
</evidence>
<keyword evidence="5 6" id="KW-0472">Membrane</keyword>
<dbReference type="OrthoDB" id="66620at2759"/>
<dbReference type="GO" id="GO:0042626">
    <property type="term" value="F:ATPase-coupled transmembrane transporter activity"/>
    <property type="evidence" value="ECO:0007669"/>
    <property type="project" value="TreeGrafter"/>
</dbReference>
<accession>A0A2J7R0R7</accession>
<comment type="subcellular location">
    <subcellularLocation>
        <location evidence="1">Membrane</location>
        <topology evidence="1">Multi-pass membrane protein</topology>
    </subcellularLocation>
</comment>
<keyword evidence="2" id="KW-0813">Transport</keyword>
<dbReference type="GO" id="GO:0043190">
    <property type="term" value="C:ATP-binding cassette (ABC) transporter complex"/>
    <property type="evidence" value="ECO:0007669"/>
    <property type="project" value="TreeGrafter"/>
</dbReference>
<feature type="transmembrane region" description="Helical" evidence="6">
    <location>
        <begin position="371"/>
        <end position="397"/>
    </location>
</feature>
<dbReference type="PANTHER" id="PTHR48041">
    <property type="entry name" value="ABC TRANSPORTER G FAMILY MEMBER 28"/>
    <property type="match status" value="1"/>
</dbReference>
<evidence type="ECO:0000256" key="4">
    <source>
        <dbReference type="ARBA" id="ARBA00022989"/>
    </source>
</evidence>
<dbReference type="EMBL" id="NEVH01008218">
    <property type="protein sequence ID" value="PNF34427.1"/>
    <property type="molecule type" value="Genomic_DNA"/>
</dbReference>
<evidence type="ECO:0000313" key="7">
    <source>
        <dbReference type="EMBL" id="PNF34427.1"/>
    </source>
</evidence>
<name>A0A2J7R0R7_9NEOP</name>
<feature type="transmembrane region" description="Helical" evidence="6">
    <location>
        <begin position="247"/>
        <end position="272"/>
    </location>
</feature>
<sequence>MEKPRSDVFPFLDRVAYLCLGDVVYTGGTRLMLDYFRSIGFPCPELENPLMYYLCLSTVDRRSRERFIESNHQIAALVEKFKLEGGPFRHKTSTMAPGGVQIIDTGADPMQMPSMGVPTAVGGSTTPSLANNKVPLSAFGRPNAFTVAFTLYMRNLAATFNLHVTGLTHIFLRLLGLPVFHLLLWIFYSGMEDYQRTFVTRNGLIFNCLAGAYFVAIIVTASTFPAFRTRYYQEAQEGLYSGPLFLLSYWLLAVPFAVVSVGAATRITFLAFHSLSDWLLYLTYATQCRYAGAFLNLQMFGNNNWVNLNGLPRDLRTNCTARIPQTQDSLAAASTSFGCRYADGTAYLKERYGRDDDSDDLSDMLELDVNLAVAFAFPVGLAIFNSLLYLLPLPAFIKAKFRE</sequence>
<proteinExistence type="predicted"/>
<dbReference type="AlphaFoldDB" id="A0A2J7R0R7"/>
<evidence type="ECO:0000256" key="6">
    <source>
        <dbReference type="SAM" id="Phobius"/>
    </source>
</evidence>
<organism evidence="7 8">
    <name type="scientific">Cryptotermes secundus</name>
    <dbReference type="NCBI Taxonomy" id="105785"/>
    <lineage>
        <taxon>Eukaryota</taxon>
        <taxon>Metazoa</taxon>
        <taxon>Ecdysozoa</taxon>
        <taxon>Arthropoda</taxon>
        <taxon>Hexapoda</taxon>
        <taxon>Insecta</taxon>
        <taxon>Pterygota</taxon>
        <taxon>Neoptera</taxon>
        <taxon>Polyneoptera</taxon>
        <taxon>Dictyoptera</taxon>
        <taxon>Blattodea</taxon>
        <taxon>Blattoidea</taxon>
        <taxon>Termitoidae</taxon>
        <taxon>Kalotermitidae</taxon>
        <taxon>Cryptotermitinae</taxon>
        <taxon>Cryptotermes</taxon>
    </lineage>
</organism>
<evidence type="ECO:0008006" key="9">
    <source>
        <dbReference type="Google" id="ProtNLM"/>
    </source>
</evidence>
<reference evidence="7 8" key="1">
    <citation type="submission" date="2017-12" db="EMBL/GenBank/DDBJ databases">
        <title>Hemimetabolous genomes reveal molecular basis of termite eusociality.</title>
        <authorList>
            <person name="Harrison M.C."/>
            <person name="Jongepier E."/>
            <person name="Robertson H.M."/>
            <person name="Arning N."/>
            <person name="Bitard-Feildel T."/>
            <person name="Chao H."/>
            <person name="Childers C.P."/>
            <person name="Dinh H."/>
            <person name="Doddapaneni H."/>
            <person name="Dugan S."/>
            <person name="Gowin J."/>
            <person name="Greiner C."/>
            <person name="Han Y."/>
            <person name="Hu H."/>
            <person name="Hughes D.S.T."/>
            <person name="Huylmans A.-K."/>
            <person name="Kemena C."/>
            <person name="Kremer L.P.M."/>
            <person name="Lee S.L."/>
            <person name="Lopez-Ezquerra A."/>
            <person name="Mallet L."/>
            <person name="Monroy-Kuhn J.M."/>
            <person name="Moser A."/>
            <person name="Murali S.C."/>
            <person name="Muzny D.M."/>
            <person name="Otani S."/>
            <person name="Piulachs M.-D."/>
            <person name="Poelchau M."/>
            <person name="Qu J."/>
            <person name="Schaub F."/>
            <person name="Wada-Katsumata A."/>
            <person name="Worley K.C."/>
            <person name="Xie Q."/>
            <person name="Ylla G."/>
            <person name="Poulsen M."/>
            <person name="Gibbs R.A."/>
            <person name="Schal C."/>
            <person name="Richards S."/>
            <person name="Belles X."/>
            <person name="Korb J."/>
            <person name="Bornberg-Bauer E."/>
        </authorList>
    </citation>
    <scope>NUCLEOTIDE SEQUENCE [LARGE SCALE GENOMIC DNA]</scope>
    <source>
        <tissue evidence="7">Whole body</tissue>
    </source>
</reference>
<comment type="caution">
    <text evidence="7">The sequence shown here is derived from an EMBL/GenBank/DDBJ whole genome shotgun (WGS) entry which is preliminary data.</text>
</comment>
<dbReference type="InterPro" id="IPR050352">
    <property type="entry name" value="ABCG_transporters"/>
</dbReference>
<evidence type="ECO:0000256" key="2">
    <source>
        <dbReference type="ARBA" id="ARBA00022448"/>
    </source>
</evidence>
<evidence type="ECO:0000256" key="5">
    <source>
        <dbReference type="ARBA" id="ARBA00023136"/>
    </source>
</evidence>
<evidence type="ECO:0000256" key="3">
    <source>
        <dbReference type="ARBA" id="ARBA00022692"/>
    </source>
</evidence>
<keyword evidence="8" id="KW-1185">Reference proteome</keyword>
<keyword evidence="4 6" id="KW-1133">Transmembrane helix</keyword>
<dbReference type="PANTHER" id="PTHR48041:SF113">
    <property type="entry name" value="ATP-BINDING CASSETTE SUB-FAMILY G MEMBER 5"/>
    <property type="match status" value="1"/>
</dbReference>
<feature type="transmembrane region" description="Helical" evidence="6">
    <location>
        <begin position="170"/>
        <end position="191"/>
    </location>
</feature>
<evidence type="ECO:0000313" key="8">
    <source>
        <dbReference type="Proteomes" id="UP000235965"/>
    </source>
</evidence>
<feature type="transmembrane region" description="Helical" evidence="6">
    <location>
        <begin position="279"/>
        <end position="300"/>
    </location>
</feature>
<gene>
    <name evidence="7" type="ORF">B7P43_G13245</name>
</gene>
<feature type="transmembrane region" description="Helical" evidence="6">
    <location>
        <begin position="203"/>
        <end position="227"/>
    </location>
</feature>
<protein>
    <recommendedName>
        <fullName evidence="9">ABC-2 type transporter domain-containing protein</fullName>
    </recommendedName>
</protein>
<keyword evidence="3 6" id="KW-0812">Transmembrane</keyword>
<dbReference type="Proteomes" id="UP000235965">
    <property type="component" value="Unassembled WGS sequence"/>
</dbReference>